<dbReference type="GeneID" id="111017121"/>
<protein>
    <submittedName>
        <fullName evidence="3">Uncharacterized protein LOC111017121</fullName>
    </submittedName>
</protein>
<dbReference type="RefSeq" id="XP_022148502.1">
    <property type="nucleotide sequence ID" value="XM_022292810.1"/>
</dbReference>
<dbReference type="AlphaFoldDB" id="A0A6J1D589"/>
<dbReference type="OrthoDB" id="1924189at2759"/>
<sequence length="573" mass="63527">MGVKVATTCLQWSQPIVHHSSCYLQTLASTVSSPSSARRNRSDGGALTSRCVHTLGRPGLLGIPLAKFQRSRSCCGIKPRIQTIRRACSANLDGFSDEEFSKQIQDLALRFQISAENSIDANAEGMESVSDSGVGEFNSADCSVQNQMQITPPQLASSELPWPEIHGEPEIIADDIERKANSVDFPLSLRILKRKMQWHEGIREARESAYCSVKKAFSSMVFMIRELHCYSLKLREILFYEDLQGILNRVEKEMHASFVWLFQQVFSHTPTLMVYVMILLANFTVYSMGNNSAIAASSSPGPSLTQTVEEVVQLDNRKHQKFDSSTIKTFSASTFNGKTTFIGGNGGGGGKVRPIATGTDGDGFNRSINYSTVIPDGASQLSSIGTSTEEESISGETIKEEELSRWKSILEEASQMQSAVRNEAIDEDVMRRFVSPVTAKIEADDYPEYFRTELLYQTGLSQDPNNPLLLSNYAQFLYLVAHDYDRAEDYFKRAVAIEPHDAEAYNKYATFLWKVRKNLWAAEESFLETISADPASPFYAANYANFLWNSGAEDTCFPNPTSGAAASNSPEDA</sequence>
<dbReference type="KEGG" id="mcha:111017121"/>
<keyword evidence="1" id="KW-0802">TPR repeat</keyword>
<keyword evidence="2" id="KW-1185">Reference proteome</keyword>
<reference evidence="3" key="1">
    <citation type="submission" date="2025-08" db="UniProtKB">
        <authorList>
            <consortium name="RefSeq"/>
        </authorList>
    </citation>
    <scope>IDENTIFICATION</scope>
    <source>
        <strain evidence="3">OHB3-1</strain>
    </source>
</reference>
<feature type="repeat" description="TPR" evidence="1">
    <location>
        <begin position="468"/>
        <end position="501"/>
    </location>
</feature>
<dbReference type="PROSITE" id="PS50005">
    <property type="entry name" value="TPR"/>
    <property type="match status" value="1"/>
</dbReference>
<name>A0A6J1D589_MOMCH</name>
<proteinExistence type="predicted"/>
<dbReference type="SUPFAM" id="SSF48452">
    <property type="entry name" value="TPR-like"/>
    <property type="match status" value="1"/>
</dbReference>
<dbReference type="PANTHER" id="PTHR26312">
    <property type="entry name" value="TETRATRICOPEPTIDE REPEAT PROTEIN 5"/>
    <property type="match status" value="1"/>
</dbReference>
<dbReference type="PANTHER" id="PTHR26312:SF132">
    <property type="entry name" value="OS01G0855200 PROTEIN"/>
    <property type="match status" value="1"/>
</dbReference>
<dbReference type="InterPro" id="IPR011990">
    <property type="entry name" value="TPR-like_helical_dom_sf"/>
</dbReference>
<gene>
    <name evidence="3" type="primary">LOC111017121</name>
</gene>
<dbReference type="InterPro" id="IPR019734">
    <property type="entry name" value="TPR_rpt"/>
</dbReference>
<dbReference type="Gene3D" id="1.25.40.10">
    <property type="entry name" value="Tetratricopeptide repeat domain"/>
    <property type="match status" value="1"/>
</dbReference>
<accession>A0A6J1D589</accession>
<evidence type="ECO:0000313" key="2">
    <source>
        <dbReference type="Proteomes" id="UP000504603"/>
    </source>
</evidence>
<organism evidence="2 3">
    <name type="scientific">Momordica charantia</name>
    <name type="common">Bitter gourd</name>
    <name type="synonym">Balsam pear</name>
    <dbReference type="NCBI Taxonomy" id="3673"/>
    <lineage>
        <taxon>Eukaryota</taxon>
        <taxon>Viridiplantae</taxon>
        <taxon>Streptophyta</taxon>
        <taxon>Embryophyta</taxon>
        <taxon>Tracheophyta</taxon>
        <taxon>Spermatophyta</taxon>
        <taxon>Magnoliopsida</taxon>
        <taxon>eudicotyledons</taxon>
        <taxon>Gunneridae</taxon>
        <taxon>Pentapetalae</taxon>
        <taxon>rosids</taxon>
        <taxon>fabids</taxon>
        <taxon>Cucurbitales</taxon>
        <taxon>Cucurbitaceae</taxon>
        <taxon>Momordiceae</taxon>
        <taxon>Momordica</taxon>
    </lineage>
</organism>
<evidence type="ECO:0000313" key="3">
    <source>
        <dbReference type="RefSeq" id="XP_022148502.1"/>
    </source>
</evidence>
<dbReference type="Proteomes" id="UP000504603">
    <property type="component" value="Unplaced"/>
</dbReference>
<evidence type="ECO:0000256" key="1">
    <source>
        <dbReference type="PROSITE-ProRule" id="PRU00339"/>
    </source>
</evidence>